<dbReference type="InterPro" id="IPR001810">
    <property type="entry name" value="F-box_dom"/>
</dbReference>
<dbReference type="Pfam" id="PF12937">
    <property type="entry name" value="F-box-like"/>
    <property type="match status" value="1"/>
</dbReference>
<reference evidence="2 3" key="1">
    <citation type="submission" date="2024-01" db="EMBL/GenBank/DDBJ databases">
        <title>A draft genome for a cacao thread blight-causing isolate of Paramarasmius palmivorus.</title>
        <authorList>
            <person name="Baruah I.K."/>
            <person name="Bukari Y."/>
            <person name="Amoako-Attah I."/>
            <person name="Meinhardt L.W."/>
            <person name="Bailey B.A."/>
            <person name="Cohen S.P."/>
        </authorList>
    </citation>
    <scope>NUCLEOTIDE SEQUENCE [LARGE SCALE GENOMIC DNA]</scope>
    <source>
        <strain evidence="2 3">GH-12</strain>
    </source>
</reference>
<dbReference type="PROSITE" id="PS50181">
    <property type="entry name" value="FBOX"/>
    <property type="match status" value="1"/>
</dbReference>
<evidence type="ECO:0000313" key="3">
    <source>
        <dbReference type="Proteomes" id="UP001383192"/>
    </source>
</evidence>
<dbReference type="EMBL" id="JAYKXP010000056">
    <property type="protein sequence ID" value="KAK7034575.1"/>
    <property type="molecule type" value="Genomic_DNA"/>
</dbReference>
<evidence type="ECO:0000259" key="1">
    <source>
        <dbReference type="PROSITE" id="PS50181"/>
    </source>
</evidence>
<dbReference type="SUPFAM" id="SSF81383">
    <property type="entry name" value="F-box domain"/>
    <property type="match status" value="1"/>
</dbReference>
<dbReference type="InterPro" id="IPR036047">
    <property type="entry name" value="F-box-like_dom_sf"/>
</dbReference>
<sequence length="494" mass="56086">MSQFERLPVEILTHIFQLAAWRPVTVSEDDERWTISRVCRSWRNIVLNTPGLWTEINVDLIDSDNLTDPIHAALILSTAFRASADSDMPLHLTLQNWPEMDIQALPLLNVLAEHIWGCSSLIIDTTKVFEHRVDGISVFSFLRVSSPPSQLRILTLMDNYRPEQFDYPDDSNVALTYSLIPHLNQLHSLKIRGLPAFCDGDSVPPFPWEQIRYLEVKEFTRNQITEILRRCSNLETLVIHEDSFVNPGVLDDALEPVRVNSLRRLCIPAFYGPYPSSRVHHLSALLHIPNLQSLEIPGLSLFSDTEFIVDLIERSQCNLTSVDIDVVYCTDVTVERLLRLAPHCTNLVLRGQLSSYLFDSIASRGLVPDLQYLSVRFPKDYGRAIGIYPLLQPILNAAKALQSLSTLYIDTYKEALDESEGLASEGTLRFALQINSTPFSEHARSSRWLFKELRPTRIQDLRDTLSHAFISAAREASSRSADILREVFDCLFAG</sequence>
<name>A0AAW0C632_9AGAR</name>
<dbReference type="AlphaFoldDB" id="A0AAW0C632"/>
<dbReference type="InterPro" id="IPR032675">
    <property type="entry name" value="LRR_dom_sf"/>
</dbReference>
<dbReference type="PANTHER" id="PTHR38926:SF5">
    <property type="entry name" value="F-BOX AND LEUCINE-RICH REPEAT PROTEIN 6"/>
    <property type="match status" value="1"/>
</dbReference>
<dbReference type="Gene3D" id="3.80.10.10">
    <property type="entry name" value="Ribonuclease Inhibitor"/>
    <property type="match status" value="1"/>
</dbReference>
<protein>
    <recommendedName>
        <fullName evidence="1">F-box domain-containing protein</fullName>
    </recommendedName>
</protein>
<gene>
    <name evidence="2" type="ORF">VNI00_012203</name>
</gene>
<keyword evidence="3" id="KW-1185">Reference proteome</keyword>
<dbReference type="SUPFAM" id="SSF52047">
    <property type="entry name" value="RNI-like"/>
    <property type="match status" value="1"/>
</dbReference>
<proteinExistence type="predicted"/>
<organism evidence="2 3">
    <name type="scientific">Paramarasmius palmivorus</name>
    <dbReference type="NCBI Taxonomy" id="297713"/>
    <lineage>
        <taxon>Eukaryota</taxon>
        <taxon>Fungi</taxon>
        <taxon>Dikarya</taxon>
        <taxon>Basidiomycota</taxon>
        <taxon>Agaricomycotina</taxon>
        <taxon>Agaricomycetes</taxon>
        <taxon>Agaricomycetidae</taxon>
        <taxon>Agaricales</taxon>
        <taxon>Marasmiineae</taxon>
        <taxon>Marasmiaceae</taxon>
        <taxon>Paramarasmius</taxon>
    </lineage>
</organism>
<dbReference type="Gene3D" id="1.20.1280.50">
    <property type="match status" value="1"/>
</dbReference>
<comment type="caution">
    <text evidence="2">The sequence shown here is derived from an EMBL/GenBank/DDBJ whole genome shotgun (WGS) entry which is preliminary data.</text>
</comment>
<evidence type="ECO:0000313" key="2">
    <source>
        <dbReference type="EMBL" id="KAK7034575.1"/>
    </source>
</evidence>
<dbReference type="Proteomes" id="UP001383192">
    <property type="component" value="Unassembled WGS sequence"/>
</dbReference>
<feature type="domain" description="F-box" evidence="1">
    <location>
        <begin position="1"/>
        <end position="56"/>
    </location>
</feature>
<accession>A0AAW0C632</accession>
<dbReference type="PANTHER" id="PTHR38926">
    <property type="entry name" value="F-BOX DOMAIN CONTAINING PROTEIN, EXPRESSED"/>
    <property type="match status" value="1"/>
</dbReference>